<evidence type="ECO:0000256" key="1">
    <source>
        <dbReference type="SAM" id="MobiDB-lite"/>
    </source>
</evidence>
<evidence type="ECO:0000313" key="3">
    <source>
        <dbReference type="Proteomes" id="UP000027135"/>
    </source>
</evidence>
<keyword evidence="3" id="KW-1185">Reference proteome</keyword>
<accession>A0A067RDL8</accession>
<reference evidence="2 3" key="1">
    <citation type="journal article" date="2014" name="Nat. Commun.">
        <title>Molecular traces of alternative social organization in a termite genome.</title>
        <authorList>
            <person name="Terrapon N."/>
            <person name="Li C."/>
            <person name="Robertson H.M."/>
            <person name="Ji L."/>
            <person name="Meng X."/>
            <person name="Booth W."/>
            <person name="Chen Z."/>
            <person name="Childers C.P."/>
            <person name="Glastad K.M."/>
            <person name="Gokhale K."/>
            <person name="Gowin J."/>
            <person name="Gronenberg W."/>
            <person name="Hermansen R.A."/>
            <person name="Hu H."/>
            <person name="Hunt B.G."/>
            <person name="Huylmans A.K."/>
            <person name="Khalil S.M."/>
            <person name="Mitchell R.D."/>
            <person name="Munoz-Torres M.C."/>
            <person name="Mustard J.A."/>
            <person name="Pan H."/>
            <person name="Reese J.T."/>
            <person name="Scharf M.E."/>
            <person name="Sun F."/>
            <person name="Vogel H."/>
            <person name="Xiao J."/>
            <person name="Yang W."/>
            <person name="Yang Z."/>
            <person name="Yang Z."/>
            <person name="Zhou J."/>
            <person name="Zhu J."/>
            <person name="Brent C.S."/>
            <person name="Elsik C.G."/>
            <person name="Goodisman M.A."/>
            <person name="Liberles D.A."/>
            <person name="Roe R.M."/>
            <person name="Vargo E.L."/>
            <person name="Vilcinskas A."/>
            <person name="Wang J."/>
            <person name="Bornberg-Bauer E."/>
            <person name="Korb J."/>
            <person name="Zhang G."/>
            <person name="Liebig J."/>
        </authorList>
    </citation>
    <scope>NUCLEOTIDE SEQUENCE [LARGE SCALE GENOMIC DNA]</scope>
    <source>
        <tissue evidence="2">Whole organism</tissue>
    </source>
</reference>
<evidence type="ECO:0000313" key="2">
    <source>
        <dbReference type="EMBL" id="KDR16919.1"/>
    </source>
</evidence>
<organism evidence="2 3">
    <name type="scientific">Zootermopsis nevadensis</name>
    <name type="common">Dampwood termite</name>
    <dbReference type="NCBI Taxonomy" id="136037"/>
    <lineage>
        <taxon>Eukaryota</taxon>
        <taxon>Metazoa</taxon>
        <taxon>Ecdysozoa</taxon>
        <taxon>Arthropoda</taxon>
        <taxon>Hexapoda</taxon>
        <taxon>Insecta</taxon>
        <taxon>Pterygota</taxon>
        <taxon>Neoptera</taxon>
        <taxon>Polyneoptera</taxon>
        <taxon>Dictyoptera</taxon>
        <taxon>Blattodea</taxon>
        <taxon>Blattoidea</taxon>
        <taxon>Termitoidae</taxon>
        <taxon>Termopsidae</taxon>
        <taxon>Zootermopsis</taxon>
    </lineage>
</organism>
<dbReference type="Proteomes" id="UP000027135">
    <property type="component" value="Unassembled WGS sequence"/>
</dbReference>
<gene>
    <name evidence="2" type="ORF">L798_09228</name>
</gene>
<proteinExistence type="predicted"/>
<feature type="region of interest" description="Disordered" evidence="1">
    <location>
        <begin position="1"/>
        <end position="32"/>
    </location>
</feature>
<sequence length="70" mass="7672">MGPPELITRVLPTGDWQGGSPSTSSHLDKRTSDLALSNDEEFDTGHQVPPPFTPYYAHSTANIIQTLHLK</sequence>
<dbReference type="InParanoid" id="A0A067RDL8"/>
<protein>
    <submittedName>
        <fullName evidence="2">Uncharacterized protein</fullName>
    </submittedName>
</protein>
<dbReference type="AlphaFoldDB" id="A0A067RDL8"/>
<dbReference type="EMBL" id="KK852770">
    <property type="protein sequence ID" value="KDR16919.1"/>
    <property type="molecule type" value="Genomic_DNA"/>
</dbReference>
<name>A0A067RDL8_ZOONE</name>